<evidence type="ECO:0000313" key="2">
    <source>
        <dbReference type="EMBL" id="GAI82028.1"/>
    </source>
</evidence>
<organism evidence="2">
    <name type="scientific">marine sediment metagenome</name>
    <dbReference type="NCBI Taxonomy" id="412755"/>
    <lineage>
        <taxon>unclassified sequences</taxon>
        <taxon>metagenomes</taxon>
        <taxon>ecological metagenomes</taxon>
    </lineage>
</organism>
<feature type="domain" description="Transcription factor CBF/NF-Y/archaeal histone" evidence="1">
    <location>
        <begin position="6"/>
        <end position="61"/>
    </location>
</feature>
<proteinExistence type="predicted"/>
<dbReference type="AlphaFoldDB" id="X1RN19"/>
<dbReference type="SUPFAM" id="SSF47113">
    <property type="entry name" value="Histone-fold"/>
    <property type="match status" value="1"/>
</dbReference>
<evidence type="ECO:0000259" key="1">
    <source>
        <dbReference type="Pfam" id="PF00808"/>
    </source>
</evidence>
<dbReference type="InterPro" id="IPR009072">
    <property type="entry name" value="Histone-fold"/>
</dbReference>
<comment type="caution">
    <text evidence="2">The sequence shown here is derived from an EMBL/GenBank/DDBJ whole genome shotgun (WGS) entry which is preliminary data.</text>
</comment>
<reference evidence="2" key="1">
    <citation type="journal article" date="2014" name="Front. Microbiol.">
        <title>High frequency of phylogenetically diverse reductive dehalogenase-homologous genes in deep subseafloor sedimentary metagenomes.</title>
        <authorList>
            <person name="Kawai M."/>
            <person name="Futagami T."/>
            <person name="Toyoda A."/>
            <person name="Takaki Y."/>
            <person name="Nishi S."/>
            <person name="Hori S."/>
            <person name="Arai W."/>
            <person name="Tsubouchi T."/>
            <person name="Morono Y."/>
            <person name="Uchiyama I."/>
            <person name="Ito T."/>
            <person name="Fujiyama A."/>
            <person name="Inagaki F."/>
            <person name="Takami H."/>
        </authorList>
    </citation>
    <scope>NUCLEOTIDE SEQUENCE</scope>
    <source>
        <strain evidence="2">Expedition CK06-06</strain>
    </source>
</reference>
<sequence>MSLIVKNNIRKVVKDLDKENSVSSVADEVGTALERKVEEILDNAIKRAKANNRRTIQARDL</sequence>
<dbReference type="Pfam" id="PF00808">
    <property type="entry name" value="CBFD_NFYB_HMF"/>
    <property type="match status" value="1"/>
</dbReference>
<dbReference type="InterPro" id="IPR003958">
    <property type="entry name" value="CBFA_NFYB_domain"/>
</dbReference>
<protein>
    <recommendedName>
        <fullName evidence="1">Transcription factor CBF/NF-Y/archaeal histone domain-containing protein</fullName>
    </recommendedName>
</protein>
<gene>
    <name evidence="2" type="ORF">S12H4_21273</name>
</gene>
<dbReference type="Gene3D" id="1.10.20.10">
    <property type="entry name" value="Histone, subunit A"/>
    <property type="match status" value="1"/>
</dbReference>
<accession>X1RN19</accession>
<name>X1RN19_9ZZZZ</name>
<dbReference type="EMBL" id="BARW01010915">
    <property type="protein sequence ID" value="GAI82028.1"/>
    <property type="molecule type" value="Genomic_DNA"/>
</dbReference>
<dbReference type="GO" id="GO:0046982">
    <property type="term" value="F:protein heterodimerization activity"/>
    <property type="evidence" value="ECO:0007669"/>
    <property type="project" value="InterPro"/>
</dbReference>